<keyword evidence="7" id="KW-1133">Transmembrane helix</keyword>
<evidence type="ECO:0000256" key="7">
    <source>
        <dbReference type="SAM" id="Phobius"/>
    </source>
</evidence>
<dbReference type="InterPro" id="IPR000719">
    <property type="entry name" value="Prot_kinase_dom"/>
</dbReference>
<dbReference type="PANTHER" id="PTHR43289">
    <property type="entry name" value="MITOGEN-ACTIVATED PROTEIN KINASE KINASE KINASE 20-RELATED"/>
    <property type="match status" value="1"/>
</dbReference>
<dbReference type="Gene3D" id="1.10.510.10">
    <property type="entry name" value="Transferase(Phosphotransferase) domain 1"/>
    <property type="match status" value="1"/>
</dbReference>
<feature type="region of interest" description="Disordered" evidence="6">
    <location>
        <begin position="299"/>
        <end position="346"/>
    </location>
</feature>
<sequence length="557" mass="59931">MATTSDTIDFLDPPQSEGEMGRLGPYRVTELIGLGGMGQVFRAEDTRLKRTVALKVMNRKFSATPHSRKRFVEEARSMAAVYHDNVATIFEVGQQKKTPFMAMELLKGATLEQLVTGGRKFSYQEIIEIAKQTALGLDAAHERGIVHRDIKPANLWMQSPQERIKILDFGLALAGTGVDELSAVGSVVGSLGYLAPEQASNEPVDERTDLYALGVVMYELCAGKLPLLGRNVSSQLVTIITQEPVPLSEVDVNVPEPLARLITQLLIKDPGQRPPTATRLYEQLVEVAHEIEHGQQKQLEIDLGTSDSGKASRTKSASKSGSRKGVPTPIAVEAPDADDAESDDELTLDEEGSNFLKYLAITTGFLALIAIVAYFAWQPRRVAQTVTDRNLGTSTALPATTGGGGPPASKAPSNAPAASTNITTDALKPLKLTLGNAGKPATTKQGDYAVFEVRIVNQADSVNSDPRALFQRAPTVARIEYHVEKDGKRINENFGFPRKLGAKLIPTPGSVDGAPISIQLPTNALNPGDYQVVFELQTPSGGFVTQTEAGLKIINSK</sequence>
<dbReference type="Proteomes" id="UP000316213">
    <property type="component" value="Unassembled WGS sequence"/>
</dbReference>
<keyword evidence="1 9" id="KW-0808">Transferase</keyword>
<dbReference type="Gene3D" id="3.30.200.20">
    <property type="entry name" value="Phosphorylase Kinase, domain 1"/>
    <property type="match status" value="1"/>
</dbReference>
<keyword evidence="4 5" id="KW-0067">ATP-binding</keyword>
<dbReference type="PROSITE" id="PS00107">
    <property type="entry name" value="PROTEIN_KINASE_ATP"/>
    <property type="match status" value="1"/>
</dbReference>
<keyword evidence="3 9" id="KW-0418">Kinase</keyword>
<reference evidence="9 10" key="1">
    <citation type="submission" date="2019-02" db="EMBL/GenBank/DDBJ databases">
        <title>Deep-cultivation of Planctomycetes and their phenomic and genomic characterization uncovers novel biology.</title>
        <authorList>
            <person name="Wiegand S."/>
            <person name="Jogler M."/>
            <person name="Boedeker C."/>
            <person name="Pinto D."/>
            <person name="Vollmers J."/>
            <person name="Rivas-Marin E."/>
            <person name="Kohn T."/>
            <person name="Peeters S.H."/>
            <person name="Heuer A."/>
            <person name="Rast P."/>
            <person name="Oberbeckmann S."/>
            <person name="Bunk B."/>
            <person name="Jeske O."/>
            <person name="Meyerdierks A."/>
            <person name="Storesund J.E."/>
            <person name="Kallscheuer N."/>
            <person name="Luecker S."/>
            <person name="Lage O.M."/>
            <person name="Pohl T."/>
            <person name="Merkel B.J."/>
            <person name="Hornburger P."/>
            <person name="Mueller R.-W."/>
            <person name="Bruemmer F."/>
            <person name="Labrenz M."/>
            <person name="Spormann A.M."/>
            <person name="Op Den Camp H."/>
            <person name="Overmann J."/>
            <person name="Amann R."/>
            <person name="Jetten M.S.M."/>
            <person name="Mascher T."/>
            <person name="Medema M.H."/>
            <person name="Devos D.P."/>
            <person name="Kaster A.-K."/>
            <person name="Ovreas L."/>
            <person name="Rohde M."/>
            <person name="Galperin M.Y."/>
            <person name="Jogler C."/>
        </authorList>
    </citation>
    <scope>NUCLEOTIDE SEQUENCE [LARGE SCALE GENOMIC DNA]</scope>
    <source>
        <strain evidence="9 10">Pla100</strain>
    </source>
</reference>
<evidence type="ECO:0000313" key="10">
    <source>
        <dbReference type="Proteomes" id="UP000316213"/>
    </source>
</evidence>
<feature type="domain" description="Protein kinase" evidence="8">
    <location>
        <begin position="26"/>
        <end position="285"/>
    </location>
</feature>
<feature type="compositionally biased region" description="Polar residues" evidence="6">
    <location>
        <begin position="305"/>
        <end position="320"/>
    </location>
</feature>
<dbReference type="PROSITE" id="PS50011">
    <property type="entry name" value="PROTEIN_KINASE_DOM"/>
    <property type="match status" value="1"/>
</dbReference>
<evidence type="ECO:0000313" key="9">
    <source>
        <dbReference type="EMBL" id="TWT89550.1"/>
    </source>
</evidence>
<dbReference type="InterPro" id="IPR011009">
    <property type="entry name" value="Kinase-like_dom_sf"/>
</dbReference>
<evidence type="ECO:0000256" key="1">
    <source>
        <dbReference type="ARBA" id="ARBA00022679"/>
    </source>
</evidence>
<dbReference type="CDD" id="cd14014">
    <property type="entry name" value="STKc_PknB_like"/>
    <property type="match status" value="1"/>
</dbReference>
<feature type="compositionally biased region" description="Acidic residues" evidence="6">
    <location>
        <begin position="335"/>
        <end position="346"/>
    </location>
</feature>
<feature type="region of interest" description="Disordered" evidence="6">
    <location>
        <begin position="1"/>
        <end position="22"/>
    </location>
</feature>
<feature type="transmembrane region" description="Helical" evidence="7">
    <location>
        <begin position="355"/>
        <end position="377"/>
    </location>
</feature>
<dbReference type="GO" id="GO:0005524">
    <property type="term" value="F:ATP binding"/>
    <property type="evidence" value="ECO:0007669"/>
    <property type="project" value="UniProtKB-UniRule"/>
</dbReference>
<feature type="binding site" evidence="5">
    <location>
        <position position="55"/>
    </location>
    <ligand>
        <name>ATP</name>
        <dbReference type="ChEBI" id="CHEBI:30616"/>
    </ligand>
</feature>
<dbReference type="SUPFAM" id="SSF56112">
    <property type="entry name" value="Protein kinase-like (PK-like)"/>
    <property type="match status" value="1"/>
</dbReference>
<proteinExistence type="predicted"/>
<keyword evidence="10" id="KW-1185">Reference proteome</keyword>
<dbReference type="SMART" id="SM00220">
    <property type="entry name" value="S_TKc"/>
    <property type="match status" value="1"/>
</dbReference>
<evidence type="ECO:0000259" key="8">
    <source>
        <dbReference type="PROSITE" id="PS50011"/>
    </source>
</evidence>
<name>A0A5C5ZQL0_9BACT</name>
<protein>
    <submittedName>
        <fullName evidence="9">Serine/threonine-protein kinase PknB</fullName>
        <ecNumber evidence="9">2.7.11.1</ecNumber>
    </submittedName>
</protein>
<comment type="caution">
    <text evidence="9">The sequence shown here is derived from an EMBL/GenBank/DDBJ whole genome shotgun (WGS) entry which is preliminary data.</text>
</comment>
<evidence type="ECO:0000256" key="4">
    <source>
        <dbReference type="ARBA" id="ARBA00022840"/>
    </source>
</evidence>
<dbReference type="EMBL" id="SJPM01000017">
    <property type="protein sequence ID" value="TWT89550.1"/>
    <property type="molecule type" value="Genomic_DNA"/>
</dbReference>
<dbReference type="EC" id="2.7.11.1" evidence="9"/>
<accession>A0A5C5ZQL0</accession>
<evidence type="ECO:0000256" key="6">
    <source>
        <dbReference type="SAM" id="MobiDB-lite"/>
    </source>
</evidence>
<evidence type="ECO:0000256" key="3">
    <source>
        <dbReference type="ARBA" id="ARBA00022777"/>
    </source>
</evidence>
<evidence type="ECO:0000256" key="2">
    <source>
        <dbReference type="ARBA" id="ARBA00022741"/>
    </source>
</evidence>
<dbReference type="PANTHER" id="PTHR43289:SF34">
    <property type="entry name" value="SERINE_THREONINE-PROTEIN KINASE YBDM-RELATED"/>
    <property type="match status" value="1"/>
</dbReference>
<dbReference type="GO" id="GO:0004674">
    <property type="term" value="F:protein serine/threonine kinase activity"/>
    <property type="evidence" value="ECO:0007669"/>
    <property type="project" value="UniProtKB-EC"/>
</dbReference>
<dbReference type="Pfam" id="PF00069">
    <property type="entry name" value="Pkinase"/>
    <property type="match status" value="1"/>
</dbReference>
<dbReference type="RefSeq" id="WP_231603625.1">
    <property type="nucleotide sequence ID" value="NZ_SJPM01000017.1"/>
</dbReference>
<gene>
    <name evidence="9" type="primary">pknB_25</name>
    <name evidence="9" type="ORF">Pla100_54790</name>
</gene>
<keyword evidence="2 5" id="KW-0547">Nucleotide-binding</keyword>
<evidence type="ECO:0000256" key="5">
    <source>
        <dbReference type="PROSITE-ProRule" id="PRU10141"/>
    </source>
</evidence>
<feature type="compositionally biased region" description="Low complexity" evidence="6">
    <location>
        <begin position="407"/>
        <end position="418"/>
    </location>
</feature>
<organism evidence="9 10">
    <name type="scientific">Neorhodopirellula pilleata</name>
    <dbReference type="NCBI Taxonomy" id="2714738"/>
    <lineage>
        <taxon>Bacteria</taxon>
        <taxon>Pseudomonadati</taxon>
        <taxon>Planctomycetota</taxon>
        <taxon>Planctomycetia</taxon>
        <taxon>Pirellulales</taxon>
        <taxon>Pirellulaceae</taxon>
        <taxon>Neorhodopirellula</taxon>
    </lineage>
</organism>
<feature type="region of interest" description="Disordered" evidence="6">
    <location>
        <begin position="393"/>
        <end position="418"/>
    </location>
</feature>
<dbReference type="InterPro" id="IPR017441">
    <property type="entry name" value="Protein_kinase_ATP_BS"/>
</dbReference>
<dbReference type="AlphaFoldDB" id="A0A5C5ZQL0"/>
<keyword evidence="7" id="KW-0812">Transmembrane</keyword>
<keyword evidence="7" id="KW-0472">Membrane</keyword>